<dbReference type="InterPro" id="IPR007185">
    <property type="entry name" value="DNA_pol_a/d/e_bsu"/>
</dbReference>
<dbReference type="RefSeq" id="XP_005835237.1">
    <property type="nucleotide sequence ID" value="XM_005835180.1"/>
</dbReference>
<protein>
    <submittedName>
        <fullName evidence="7">DNA polymerase delta small subunit</fullName>
    </submittedName>
</protein>
<dbReference type="HOGENOM" id="CLU_021763_1_0_1"/>
<proteinExistence type="inferred from homology"/>
<keyword evidence="3" id="KW-0235">DNA replication</keyword>
<dbReference type="Gene3D" id="2.40.50.430">
    <property type="match status" value="1"/>
</dbReference>
<dbReference type="Pfam" id="PF04042">
    <property type="entry name" value="DNA_pol_E_B"/>
    <property type="match status" value="1"/>
</dbReference>
<name>L1JIW9_GUITC</name>
<dbReference type="EMBL" id="JH992986">
    <property type="protein sequence ID" value="EKX48257.1"/>
    <property type="molecule type" value="Genomic_DNA"/>
</dbReference>
<gene>
    <name evidence="7" type="primary">POLD2</name>
    <name evidence="7" type="ORF">GUITHDRAFT_68747</name>
</gene>
<dbReference type="Proteomes" id="UP000011087">
    <property type="component" value="Unassembled WGS sequence"/>
</dbReference>
<dbReference type="InterPro" id="IPR041863">
    <property type="entry name" value="PolD2_C"/>
</dbReference>
<dbReference type="GeneID" id="17305035"/>
<keyword evidence="9" id="KW-1185">Reference proteome</keyword>
<dbReference type="GO" id="GO:0043625">
    <property type="term" value="C:delta DNA polymerase complex"/>
    <property type="evidence" value="ECO:0007669"/>
    <property type="project" value="TreeGrafter"/>
</dbReference>
<evidence type="ECO:0000259" key="6">
    <source>
        <dbReference type="Pfam" id="PF18018"/>
    </source>
</evidence>
<evidence type="ECO:0000256" key="2">
    <source>
        <dbReference type="ARBA" id="ARBA00006035"/>
    </source>
</evidence>
<dbReference type="AlphaFoldDB" id="L1JIW9"/>
<feature type="domain" description="DNA polymerase alpha/delta/epsilon subunit B" evidence="5">
    <location>
        <begin position="193"/>
        <end position="409"/>
    </location>
</feature>
<dbReference type="eggNOG" id="KOG2732">
    <property type="taxonomic scope" value="Eukaryota"/>
</dbReference>
<dbReference type="CDD" id="cd07387">
    <property type="entry name" value="MPP_PolD2_C"/>
    <property type="match status" value="1"/>
</dbReference>
<evidence type="ECO:0000259" key="5">
    <source>
        <dbReference type="Pfam" id="PF04042"/>
    </source>
</evidence>
<reference evidence="7 9" key="1">
    <citation type="journal article" date="2012" name="Nature">
        <title>Algal genomes reveal evolutionary mosaicism and the fate of nucleomorphs.</title>
        <authorList>
            <consortium name="DOE Joint Genome Institute"/>
            <person name="Curtis B.A."/>
            <person name="Tanifuji G."/>
            <person name="Burki F."/>
            <person name="Gruber A."/>
            <person name="Irimia M."/>
            <person name="Maruyama S."/>
            <person name="Arias M.C."/>
            <person name="Ball S.G."/>
            <person name="Gile G.H."/>
            <person name="Hirakawa Y."/>
            <person name="Hopkins J.F."/>
            <person name="Kuo A."/>
            <person name="Rensing S.A."/>
            <person name="Schmutz J."/>
            <person name="Symeonidi A."/>
            <person name="Elias M."/>
            <person name="Eveleigh R.J."/>
            <person name="Herman E.K."/>
            <person name="Klute M.J."/>
            <person name="Nakayama T."/>
            <person name="Obornik M."/>
            <person name="Reyes-Prieto A."/>
            <person name="Armbrust E.V."/>
            <person name="Aves S.J."/>
            <person name="Beiko R.G."/>
            <person name="Coutinho P."/>
            <person name="Dacks J.B."/>
            <person name="Durnford D.G."/>
            <person name="Fast N.M."/>
            <person name="Green B.R."/>
            <person name="Grisdale C.J."/>
            <person name="Hempel F."/>
            <person name="Henrissat B."/>
            <person name="Hoppner M.P."/>
            <person name="Ishida K."/>
            <person name="Kim E."/>
            <person name="Koreny L."/>
            <person name="Kroth P.G."/>
            <person name="Liu Y."/>
            <person name="Malik S.B."/>
            <person name="Maier U.G."/>
            <person name="McRose D."/>
            <person name="Mock T."/>
            <person name="Neilson J.A."/>
            <person name="Onodera N.T."/>
            <person name="Poole A.M."/>
            <person name="Pritham E.J."/>
            <person name="Richards T.A."/>
            <person name="Rocap G."/>
            <person name="Roy S.W."/>
            <person name="Sarai C."/>
            <person name="Schaack S."/>
            <person name="Shirato S."/>
            <person name="Slamovits C.H."/>
            <person name="Spencer D.F."/>
            <person name="Suzuki S."/>
            <person name="Worden A.Z."/>
            <person name="Zauner S."/>
            <person name="Barry K."/>
            <person name="Bell C."/>
            <person name="Bharti A.K."/>
            <person name="Crow J.A."/>
            <person name="Grimwood J."/>
            <person name="Kramer R."/>
            <person name="Lindquist E."/>
            <person name="Lucas S."/>
            <person name="Salamov A."/>
            <person name="McFadden G.I."/>
            <person name="Lane C.E."/>
            <person name="Keeling P.J."/>
            <person name="Gray M.W."/>
            <person name="Grigoriev I.V."/>
            <person name="Archibald J.M."/>
        </authorList>
    </citation>
    <scope>NUCLEOTIDE SEQUENCE</scope>
    <source>
        <strain evidence="7 9">CCMP2712</strain>
    </source>
</reference>
<comment type="similarity">
    <text evidence="2">Belongs to the DNA polymerase delta/II small subunit family.</text>
</comment>
<accession>L1JIW9</accession>
<evidence type="ECO:0000256" key="4">
    <source>
        <dbReference type="ARBA" id="ARBA00023242"/>
    </source>
</evidence>
<reference evidence="8" key="3">
    <citation type="submission" date="2016-03" db="UniProtKB">
        <authorList>
            <consortium name="EnsemblProtists"/>
        </authorList>
    </citation>
    <scope>IDENTIFICATION</scope>
</reference>
<feature type="domain" description="DNA polymerase delta subunit OB-fold" evidence="6">
    <location>
        <begin position="40"/>
        <end position="171"/>
    </location>
</feature>
<dbReference type="KEGG" id="gtt:GUITHDRAFT_68747"/>
<dbReference type="PANTHER" id="PTHR10416">
    <property type="entry name" value="DNA POLYMERASE DELTA SUBUNIT 2"/>
    <property type="match status" value="1"/>
</dbReference>
<evidence type="ECO:0000256" key="1">
    <source>
        <dbReference type="ARBA" id="ARBA00004123"/>
    </source>
</evidence>
<dbReference type="Gene3D" id="3.60.21.50">
    <property type="match status" value="1"/>
</dbReference>
<dbReference type="Pfam" id="PF18018">
    <property type="entry name" value="DNA_pol_D_N"/>
    <property type="match status" value="1"/>
</dbReference>
<sequence length="458" mass="50804">MDDEKLLYNECDIIFQLDRTDIDCDFSTKFVTQQKSLAAQYADVYYLRLMTLKHGLLDEARSKCKVYKPANRILDLEVGQKSMIVGTLLKVMKFRPNILDEFNKDVENISNESFKRNHYSSDDDYVIMEDESGRVNLRFPEDNNMARMLVTGVILAAYGQLGEDGTFQVDELQNPGLPPQIPTAGKMEGEPKIILVSGLELGNPDSDPLAVDMLVDYITGNLGGVETFQESAKVAKVIIAGSSCFFSSENRSSALYRKADPSQTRANQKETANPVRELDLLLTRLSSSVAVDILPGAGDPSNVFMPQQPFHNCLLPSANTYSSFRPTTNPCAKEEGVIIIGTSGQNVEDIQRCSEVEDPLDVMQNLLQWRHLAPTAPDTLPCFPVKDEDPFILPHCPHIFFAGNQKTFGSRTIDGEKGQKSLLVSVPSFSRTKTAVEVDVRTLTATPISFGTEAFHQD</sequence>
<dbReference type="OrthoDB" id="3763at2759"/>
<evidence type="ECO:0000256" key="3">
    <source>
        <dbReference type="ARBA" id="ARBA00022705"/>
    </source>
</evidence>
<comment type="subcellular location">
    <subcellularLocation>
        <location evidence="1">Nucleus</location>
    </subcellularLocation>
</comment>
<dbReference type="GO" id="GO:0003677">
    <property type="term" value="F:DNA binding"/>
    <property type="evidence" value="ECO:0007669"/>
    <property type="project" value="InterPro"/>
</dbReference>
<evidence type="ECO:0000313" key="9">
    <source>
        <dbReference type="Proteomes" id="UP000011087"/>
    </source>
</evidence>
<organism evidence="7">
    <name type="scientific">Guillardia theta (strain CCMP2712)</name>
    <name type="common">Cryptophyte</name>
    <dbReference type="NCBI Taxonomy" id="905079"/>
    <lineage>
        <taxon>Eukaryota</taxon>
        <taxon>Cryptophyceae</taxon>
        <taxon>Pyrenomonadales</taxon>
        <taxon>Geminigeraceae</taxon>
        <taxon>Guillardia</taxon>
    </lineage>
</organism>
<dbReference type="STRING" id="905079.L1JIW9"/>
<dbReference type="EnsemblProtists" id="EKX48257">
    <property type="protein sequence ID" value="EKX48257"/>
    <property type="gene ID" value="GUITHDRAFT_68747"/>
</dbReference>
<reference evidence="9" key="2">
    <citation type="submission" date="2012-11" db="EMBL/GenBank/DDBJ databases">
        <authorList>
            <person name="Kuo A."/>
            <person name="Curtis B.A."/>
            <person name="Tanifuji G."/>
            <person name="Burki F."/>
            <person name="Gruber A."/>
            <person name="Irimia M."/>
            <person name="Maruyama S."/>
            <person name="Arias M.C."/>
            <person name="Ball S.G."/>
            <person name="Gile G.H."/>
            <person name="Hirakawa Y."/>
            <person name="Hopkins J.F."/>
            <person name="Rensing S.A."/>
            <person name="Schmutz J."/>
            <person name="Symeonidi A."/>
            <person name="Elias M."/>
            <person name="Eveleigh R.J."/>
            <person name="Herman E.K."/>
            <person name="Klute M.J."/>
            <person name="Nakayama T."/>
            <person name="Obornik M."/>
            <person name="Reyes-Prieto A."/>
            <person name="Armbrust E.V."/>
            <person name="Aves S.J."/>
            <person name="Beiko R.G."/>
            <person name="Coutinho P."/>
            <person name="Dacks J.B."/>
            <person name="Durnford D.G."/>
            <person name="Fast N.M."/>
            <person name="Green B.R."/>
            <person name="Grisdale C."/>
            <person name="Hempe F."/>
            <person name="Henrissat B."/>
            <person name="Hoppner M.P."/>
            <person name="Ishida K.-I."/>
            <person name="Kim E."/>
            <person name="Koreny L."/>
            <person name="Kroth P.G."/>
            <person name="Liu Y."/>
            <person name="Malik S.-B."/>
            <person name="Maier U.G."/>
            <person name="McRose D."/>
            <person name="Mock T."/>
            <person name="Neilson J.A."/>
            <person name="Onodera N.T."/>
            <person name="Poole A.M."/>
            <person name="Pritham E.J."/>
            <person name="Richards T.A."/>
            <person name="Rocap G."/>
            <person name="Roy S.W."/>
            <person name="Sarai C."/>
            <person name="Schaack S."/>
            <person name="Shirato S."/>
            <person name="Slamovits C.H."/>
            <person name="Spencer D.F."/>
            <person name="Suzuki S."/>
            <person name="Worden A.Z."/>
            <person name="Zauner S."/>
            <person name="Barry K."/>
            <person name="Bell C."/>
            <person name="Bharti A.K."/>
            <person name="Crow J.A."/>
            <person name="Grimwood J."/>
            <person name="Kramer R."/>
            <person name="Lindquist E."/>
            <person name="Lucas S."/>
            <person name="Salamov A."/>
            <person name="McFadden G.I."/>
            <person name="Lane C.E."/>
            <person name="Keeling P.J."/>
            <person name="Gray M.W."/>
            <person name="Grigoriev I.V."/>
            <person name="Archibald J.M."/>
        </authorList>
    </citation>
    <scope>NUCLEOTIDE SEQUENCE</scope>
    <source>
        <strain evidence="9">CCMP2712</strain>
    </source>
</reference>
<dbReference type="InterPro" id="IPR024826">
    <property type="entry name" value="DNA_pol_delta/II_ssu"/>
</dbReference>
<evidence type="ECO:0000313" key="7">
    <source>
        <dbReference type="EMBL" id="EKX48257.1"/>
    </source>
</evidence>
<evidence type="ECO:0000313" key="8">
    <source>
        <dbReference type="EnsemblProtists" id="EKX48257"/>
    </source>
</evidence>
<keyword evidence="4" id="KW-0539">Nucleus</keyword>
<dbReference type="OMA" id="HCILIGT"/>
<dbReference type="GO" id="GO:0006271">
    <property type="term" value="P:DNA strand elongation involved in DNA replication"/>
    <property type="evidence" value="ECO:0007669"/>
    <property type="project" value="TreeGrafter"/>
</dbReference>
<dbReference type="InterPro" id="IPR040663">
    <property type="entry name" value="DNA_pol_D_N"/>
</dbReference>
<dbReference type="PaxDb" id="55529-EKX48257"/>
<dbReference type="PANTHER" id="PTHR10416:SF0">
    <property type="entry name" value="DNA POLYMERASE DELTA SUBUNIT 2"/>
    <property type="match status" value="1"/>
</dbReference>